<feature type="compositionally biased region" description="Basic and acidic residues" evidence="1">
    <location>
        <begin position="289"/>
        <end position="302"/>
    </location>
</feature>
<evidence type="ECO:0000256" key="1">
    <source>
        <dbReference type="SAM" id="MobiDB-lite"/>
    </source>
</evidence>
<proteinExistence type="predicted"/>
<feature type="compositionally biased region" description="Low complexity" evidence="1">
    <location>
        <begin position="334"/>
        <end position="346"/>
    </location>
</feature>
<dbReference type="EMBL" id="ML170191">
    <property type="protein sequence ID" value="TDL20093.1"/>
    <property type="molecule type" value="Genomic_DNA"/>
</dbReference>
<protein>
    <submittedName>
        <fullName evidence="2">Uncharacterized protein</fullName>
    </submittedName>
</protein>
<reference evidence="2 3" key="1">
    <citation type="submission" date="2018-06" db="EMBL/GenBank/DDBJ databases">
        <title>A transcriptomic atlas of mushroom development highlights an independent origin of complex multicellularity.</title>
        <authorList>
            <consortium name="DOE Joint Genome Institute"/>
            <person name="Krizsan K."/>
            <person name="Almasi E."/>
            <person name="Merenyi Z."/>
            <person name="Sahu N."/>
            <person name="Viragh M."/>
            <person name="Koszo T."/>
            <person name="Mondo S."/>
            <person name="Kiss B."/>
            <person name="Balint B."/>
            <person name="Kues U."/>
            <person name="Barry K."/>
            <person name="Hegedus J.C."/>
            <person name="Henrissat B."/>
            <person name="Johnson J."/>
            <person name="Lipzen A."/>
            <person name="Ohm R."/>
            <person name="Nagy I."/>
            <person name="Pangilinan J."/>
            <person name="Yan J."/>
            <person name="Xiong Y."/>
            <person name="Grigoriev I.V."/>
            <person name="Hibbett D.S."/>
            <person name="Nagy L.G."/>
        </authorList>
    </citation>
    <scope>NUCLEOTIDE SEQUENCE [LARGE SCALE GENOMIC DNA]</scope>
    <source>
        <strain evidence="2 3">SZMC22713</strain>
    </source>
</reference>
<evidence type="ECO:0000313" key="3">
    <source>
        <dbReference type="Proteomes" id="UP000294933"/>
    </source>
</evidence>
<keyword evidence="3" id="KW-1185">Reference proteome</keyword>
<feature type="compositionally biased region" description="Basic and acidic residues" evidence="1">
    <location>
        <begin position="316"/>
        <end position="326"/>
    </location>
</feature>
<feature type="region of interest" description="Disordered" evidence="1">
    <location>
        <begin position="170"/>
        <end position="203"/>
    </location>
</feature>
<evidence type="ECO:0000313" key="2">
    <source>
        <dbReference type="EMBL" id="TDL20093.1"/>
    </source>
</evidence>
<feature type="compositionally biased region" description="Basic and acidic residues" evidence="1">
    <location>
        <begin position="99"/>
        <end position="114"/>
    </location>
</feature>
<gene>
    <name evidence="2" type="ORF">BD410DRAFT_805333</name>
</gene>
<feature type="compositionally biased region" description="Polar residues" evidence="1">
    <location>
        <begin position="230"/>
        <end position="252"/>
    </location>
</feature>
<organism evidence="2 3">
    <name type="scientific">Rickenella mellea</name>
    <dbReference type="NCBI Taxonomy" id="50990"/>
    <lineage>
        <taxon>Eukaryota</taxon>
        <taxon>Fungi</taxon>
        <taxon>Dikarya</taxon>
        <taxon>Basidiomycota</taxon>
        <taxon>Agaricomycotina</taxon>
        <taxon>Agaricomycetes</taxon>
        <taxon>Hymenochaetales</taxon>
        <taxon>Rickenellaceae</taxon>
        <taxon>Rickenella</taxon>
    </lineage>
</organism>
<feature type="region of interest" description="Disordered" evidence="1">
    <location>
        <begin position="99"/>
        <end position="125"/>
    </location>
</feature>
<feature type="region of interest" description="Disordered" evidence="1">
    <location>
        <begin position="217"/>
        <end position="354"/>
    </location>
</feature>
<dbReference type="AlphaFoldDB" id="A0A4Y7PXG4"/>
<feature type="compositionally biased region" description="Basic and acidic residues" evidence="1">
    <location>
        <begin position="253"/>
        <end position="274"/>
    </location>
</feature>
<feature type="compositionally biased region" description="Acidic residues" evidence="1">
    <location>
        <begin position="115"/>
        <end position="125"/>
    </location>
</feature>
<sequence>MCRLRTQMRTVQLSPPSLTSPPVCPPVTFPCAAATTSRNTPTSTSTKPAQRPIKTRDFAHPTTEPRHYGKSFDPYDGGHRIINELHDMIVTIIEEEKLDRDDDAKMDGEGGRGEGEEEEEEMSPEEFVELILHQEIETRRIMRQKEKVYEKALKEKEKLKVKPQDIDRETLVQMSRDAAKARREKARVMAEAGVEGKQDPQHSAVAARPLGALHSTATSRVPFKAKMASPRQTLARSVNDVSGQAQNSTINGKENKRSVDELAGEGDRTREGLVSKRARMGGEVAAQMRSEERTEGKKRVRDDEDDEVSLIPSGDDAIKSDDQHQEKRVKRSTEGSSISRSSASPRGLGRPTRA</sequence>
<accession>A0A4Y7PXG4</accession>
<dbReference type="VEuPathDB" id="FungiDB:BD410DRAFT_805333"/>
<dbReference type="Proteomes" id="UP000294933">
    <property type="component" value="Unassembled WGS sequence"/>
</dbReference>
<name>A0A4Y7PXG4_9AGAM</name>